<dbReference type="AlphaFoldDB" id="F3ZSE0"/>
<dbReference type="GO" id="GO:0046872">
    <property type="term" value="F:metal ion binding"/>
    <property type="evidence" value="ECO:0007669"/>
    <property type="project" value="UniProtKB-KW"/>
</dbReference>
<dbReference type="GO" id="GO:0003924">
    <property type="term" value="F:GTPase activity"/>
    <property type="evidence" value="ECO:0007669"/>
    <property type="project" value="UniProtKB-UniRule"/>
</dbReference>
<dbReference type="InterPro" id="IPR004881">
    <property type="entry name" value="Ribosome_biogen_GTPase_RsgA"/>
</dbReference>
<dbReference type="GO" id="GO:0005737">
    <property type="term" value="C:cytoplasm"/>
    <property type="evidence" value="ECO:0007669"/>
    <property type="project" value="UniProtKB-SubCell"/>
</dbReference>
<proteinExistence type="inferred from homology"/>
<dbReference type="InterPro" id="IPR010914">
    <property type="entry name" value="RsgA_GTPase_dom"/>
</dbReference>
<keyword evidence="8 10" id="KW-0694">RNA-binding</keyword>
<dbReference type="PROSITE" id="PS51721">
    <property type="entry name" value="G_CP"/>
    <property type="match status" value="1"/>
</dbReference>
<dbReference type="OrthoDB" id="9809485at2"/>
<comment type="subcellular location">
    <subcellularLocation>
        <location evidence="10">Cytoplasm</location>
    </subcellularLocation>
</comment>
<evidence type="ECO:0000256" key="9">
    <source>
        <dbReference type="ARBA" id="ARBA00023134"/>
    </source>
</evidence>
<dbReference type="CDD" id="cd01854">
    <property type="entry name" value="YjeQ_EngC"/>
    <property type="match status" value="1"/>
</dbReference>
<comment type="subunit">
    <text evidence="10">Monomer. Associates with 30S ribosomal subunit, binds 16S rRNA.</text>
</comment>
<dbReference type="PANTHER" id="PTHR32120">
    <property type="entry name" value="SMALL RIBOSOMAL SUBUNIT BIOGENESIS GTPASE RSGA"/>
    <property type="match status" value="1"/>
</dbReference>
<keyword evidence="1 10" id="KW-0963">Cytoplasm</keyword>
<dbReference type="EMBL" id="CM001167">
    <property type="protein sequence ID" value="EGJ70877.1"/>
    <property type="molecule type" value="Genomic_DNA"/>
</dbReference>
<dbReference type="PANTHER" id="PTHR32120:SF11">
    <property type="entry name" value="SMALL RIBOSOMAL SUBUNIT BIOGENESIS GTPASE RSGA 1, MITOCHONDRIAL-RELATED"/>
    <property type="match status" value="1"/>
</dbReference>
<dbReference type="Pfam" id="PF03193">
    <property type="entry name" value="RsgA_GTPase"/>
    <property type="match status" value="1"/>
</dbReference>
<dbReference type="CDD" id="cd04466">
    <property type="entry name" value="S1_YloQ_GTPase"/>
    <property type="match status" value="1"/>
</dbReference>
<dbReference type="Proteomes" id="UP000018439">
    <property type="component" value="Chromosome"/>
</dbReference>
<feature type="binding site" evidence="10">
    <location>
        <position position="269"/>
    </location>
    <ligand>
        <name>Zn(2+)</name>
        <dbReference type="ChEBI" id="CHEBI:29105"/>
    </ligand>
</feature>
<feature type="binding site" evidence="10">
    <location>
        <position position="262"/>
    </location>
    <ligand>
        <name>Zn(2+)</name>
        <dbReference type="ChEBI" id="CHEBI:29105"/>
    </ligand>
</feature>
<comment type="function">
    <text evidence="10">One of several proteins that assist in the late maturation steps of the functional core of the 30S ribosomal subunit. Helps release RbfA from mature subunits. May play a role in the assembly of ribosomal proteins into the subunit. Circularly permuted GTPase that catalyzes slow GTP hydrolysis, GTPase activity is stimulated by the 30S ribosomal subunit.</text>
</comment>
<evidence type="ECO:0000256" key="8">
    <source>
        <dbReference type="ARBA" id="ARBA00022884"/>
    </source>
</evidence>
<feature type="binding site" evidence="10">
    <location>
        <begin position="180"/>
        <end position="188"/>
    </location>
    <ligand>
        <name>GTP</name>
        <dbReference type="ChEBI" id="CHEBI:37565"/>
    </ligand>
</feature>
<dbReference type="Gene3D" id="3.40.50.300">
    <property type="entry name" value="P-loop containing nucleotide triphosphate hydrolases"/>
    <property type="match status" value="1"/>
</dbReference>
<comment type="cofactor">
    <cofactor evidence="10">
        <name>Zn(2+)</name>
        <dbReference type="ChEBI" id="CHEBI:29105"/>
    </cofactor>
    <text evidence="10">Binds 1 zinc ion per subunit.</text>
</comment>
<feature type="binding site" evidence="10">
    <location>
        <begin position="126"/>
        <end position="129"/>
    </location>
    <ligand>
        <name>GTP</name>
        <dbReference type="ChEBI" id="CHEBI:37565"/>
    </ligand>
</feature>
<dbReference type="Pfam" id="PF16745">
    <property type="entry name" value="RsgA_N"/>
    <property type="match status" value="1"/>
</dbReference>
<feature type="binding site" evidence="10">
    <location>
        <position position="267"/>
    </location>
    <ligand>
        <name>Zn(2+)</name>
        <dbReference type="ChEBI" id="CHEBI:29105"/>
    </ligand>
</feature>
<protein>
    <recommendedName>
        <fullName evidence="10">Small ribosomal subunit biogenesis GTPase RsgA</fullName>
        <ecNumber evidence="10">3.6.1.-</ecNumber>
    </recommendedName>
</protein>
<feature type="domain" description="EngC GTPase" evidence="11">
    <location>
        <begin position="86"/>
        <end position="236"/>
    </location>
</feature>
<comment type="similarity">
    <text evidence="10">Belongs to the TRAFAC class YlqF/YawG GTPase family. RsgA subfamily.</text>
</comment>
<dbReference type="InterPro" id="IPR030378">
    <property type="entry name" value="G_CP_dom"/>
</dbReference>
<dbReference type="eggNOG" id="COG1162">
    <property type="taxonomic scope" value="Bacteria"/>
</dbReference>
<keyword evidence="9 10" id="KW-0342">GTP-binding</keyword>
<evidence type="ECO:0000313" key="14">
    <source>
        <dbReference type="Proteomes" id="UP000018439"/>
    </source>
</evidence>
<keyword evidence="3 10" id="KW-0479">Metal-binding</keyword>
<dbReference type="Gene3D" id="2.40.50.140">
    <property type="entry name" value="Nucleic acid-binding proteins"/>
    <property type="match status" value="1"/>
</dbReference>
<sequence>MRGLVIKNTGSWYHVKTDDGQIIHCKIRGNFRLKGFHSTNPIAVGDYVFIETNQEGTALITKIEDRKNYIIRKSSNLSKQSHILAANVDQCMLFVTVNHPETSTVFIDRFLASTEAYRVPTTLLFNKIDLYDEDELRYIDGLIHLYTTIGYTCIKTSVVTREGIEDLKEKLRGKVTLFSGHSGVGKTTLINEMLPDLDLRVSEISTYHNTGMHTTTYSEMFEIPQSGYIIDTPGIKGFGTFDMEKEEIAHFFPEIFKISKNCRFNNCIHIHEPGCAVLEAVKEHYISESRYHSYLSMMDDDFEEKYRAPF</sequence>
<dbReference type="SUPFAM" id="SSF52540">
    <property type="entry name" value="P-loop containing nucleoside triphosphate hydrolases"/>
    <property type="match status" value="1"/>
</dbReference>
<evidence type="ECO:0000259" key="12">
    <source>
        <dbReference type="PROSITE" id="PS51721"/>
    </source>
</evidence>
<evidence type="ECO:0000313" key="13">
    <source>
        <dbReference type="EMBL" id="EGJ70877.1"/>
    </source>
</evidence>
<keyword evidence="14" id="KW-1185">Reference proteome</keyword>
<dbReference type="Gene3D" id="1.10.40.50">
    <property type="entry name" value="Probable gtpase engc, domain 3"/>
    <property type="match status" value="1"/>
</dbReference>
<gene>
    <name evidence="10" type="primary">rsgA</name>
    <name evidence="13" type="ORF">Bcop_0659</name>
</gene>
<evidence type="ECO:0000256" key="1">
    <source>
        <dbReference type="ARBA" id="ARBA00022490"/>
    </source>
</evidence>
<dbReference type="InterPro" id="IPR031944">
    <property type="entry name" value="RsgA_N"/>
</dbReference>
<evidence type="ECO:0000256" key="3">
    <source>
        <dbReference type="ARBA" id="ARBA00022723"/>
    </source>
</evidence>
<reference evidence="13 14" key="1">
    <citation type="journal article" date="2011" name="Stand. Genomic Sci.">
        <title>Non-contiguous finished genome sequence of Bacteroides coprosuis type strain (PC139).</title>
        <authorList>
            <person name="Land M."/>
            <person name="Held B."/>
            <person name="Gronow S."/>
            <person name="Abt B."/>
            <person name="Lucas S."/>
            <person name="Del Rio T.G."/>
            <person name="Nolan M."/>
            <person name="Tice H."/>
            <person name="Cheng J.F."/>
            <person name="Pitluck S."/>
            <person name="Liolios K."/>
            <person name="Pagani I."/>
            <person name="Ivanova N."/>
            <person name="Mavromatis K."/>
            <person name="Mikhailova N."/>
            <person name="Pati A."/>
            <person name="Tapia R."/>
            <person name="Han C."/>
            <person name="Goodwin L."/>
            <person name="Chen A."/>
            <person name="Palaniappan K."/>
            <person name="Hauser L."/>
            <person name="Brambilla E.M."/>
            <person name="Rohde M."/>
            <person name="Goker M."/>
            <person name="Detter J.C."/>
            <person name="Woyke T."/>
            <person name="Bristow J."/>
            <person name="Eisen J.A."/>
            <person name="Markowitz V."/>
            <person name="Hugenholtz P."/>
            <person name="Kyrpides N.C."/>
            <person name="Klenk H.P."/>
            <person name="Lapidus A."/>
        </authorList>
    </citation>
    <scope>NUCLEOTIDE SEQUENCE [LARGE SCALE GENOMIC DNA]</scope>
    <source>
        <strain evidence="13 14">DSM 18011</strain>
    </source>
</reference>
<evidence type="ECO:0000256" key="5">
    <source>
        <dbReference type="ARBA" id="ARBA00022741"/>
    </source>
</evidence>
<keyword evidence="6 10" id="KW-0378">Hydrolase</keyword>
<dbReference type="EC" id="3.6.1.-" evidence="10"/>
<dbReference type="GO" id="GO:0005525">
    <property type="term" value="F:GTP binding"/>
    <property type="evidence" value="ECO:0007669"/>
    <property type="project" value="UniProtKB-UniRule"/>
</dbReference>
<name>F3ZSE0_9BACE</name>
<evidence type="ECO:0000256" key="2">
    <source>
        <dbReference type="ARBA" id="ARBA00022517"/>
    </source>
</evidence>
<keyword evidence="7 10" id="KW-0862">Zinc</keyword>
<dbReference type="HOGENOM" id="CLU_033617_2_0_10"/>
<evidence type="ECO:0000256" key="6">
    <source>
        <dbReference type="ARBA" id="ARBA00022801"/>
    </source>
</evidence>
<dbReference type="NCBIfam" id="TIGR00157">
    <property type="entry name" value="ribosome small subunit-dependent GTPase A"/>
    <property type="match status" value="1"/>
</dbReference>
<dbReference type="STRING" id="679937.Bcop_0659"/>
<evidence type="ECO:0000256" key="4">
    <source>
        <dbReference type="ARBA" id="ARBA00022730"/>
    </source>
</evidence>
<evidence type="ECO:0000256" key="10">
    <source>
        <dbReference type="HAMAP-Rule" id="MF_01820"/>
    </source>
</evidence>
<dbReference type="HAMAP" id="MF_01820">
    <property type="entry name" value="GTPase_RsgA"/>
    <property type="match status" value="1"/>
</dbReference>
<accession>F3ZSE0</accession>
<dbReference type="GO" id="GO:0042274">
    <property type="term" value="P:ribosomal small subunit biogenesis"/>
    <property type="evidence" value="ECO:0007669"/>
    <property type="project" value="UniProtKB-UniRule"/>
</dbReference>
<keyword evidence="4 10" id="KW-0699">rRNA-binding</keyword>
<keyword evidence="2 10" id="KW-0690">Ribosome biogenesis</keyword>
<dbReference type="InterPro" id="IPR012340">
    <property type="entry name" value="NA-bd_OB-fold"/>
</dbReference>
<dbReference type="PROSITE" id="PS50936">
    <property type="entry name" value="ENGC_GTPASE"/>
    <property type="match status" value="1"/>
</dbReference>
<dbReference type="InterPro" id="IPR027417">
    <property type="entry name" value="P-loop_NTPase"/>
</dbReference>
<dbReference type="SUPFAM" id="SSF50249">
    <property type="entry name" value="Nucleic acid-binding proteins"/>
    <property type="match status" value="1"/>
</dbReference>
<keyword evidence="5 10" id="KW-0547">Nucleotide-binding</keyword>
<evidence type="ECO:0000259" key="11">
    <source>
        <dbReference type="PROSITE" id="PS50936"/>
    </source>
</evidence>
<feature type="domain" description="CP-type G" evidence="12">
    <location>
        <begin position="77"/>
        <end position="238"/>
    </location>
</feature>
<feature type="binding site" evidence="10">
    <location>
        <position position="275"/>
    </location>
    <ligand>
        <name>Zn(2+)</name>
        <dbReference type="ChEBI" id="CHEBI:29105"/>
    </ligand>
</feature>
<evidence type="ECO:0000256" key="7">
    <source>
        <dbReference type="ARBA" id="ARBA00022833"/>
    </source>
</evidence>
<dbReference type="GO" id="GO:0019843">
    <property type="term" value="F:rRNA binding"/>
    <property type="evidence" value="ECO:0007669"/>
    <property type="project" value="UniProtKB-KW"/>
</dbReference>
<organism evidence="13 14">
    <name type="scientific">Bacteroides coprosuis DSM 18011</name>
    <dbReference type="NCBI Taxonomy" id="679937"/>
    <lineage>
        <taxon>Bacteria</taxon>
        <taxon>Pseudomonadati</taxon>
        <taxon>Bacteroidota</taxon>
        <taxon>Bacteroidia</taxon>
        <taxon>Bacteroidales</taxon>
        <taxon>Bacteroidaceae</taxon>
        <taxon>Bacteroides</taxon>
    </lineage>
</organism>